<dbReference type="HOGENOM" id="CLU_3245872_0_0_6"/>
<protein>
    <submittedName>
        <fullName evidence="1">Uncharacterized protein</fullName>
    </submittedName>
</protein>
<sequence length="42" mass="5243">MNKPTFTIQDSMQRKIKYENYKFIFENNIYVKFHHPTKHVII</sequence>
<proteinExistence type="predicted"/>
<dbReference type="AlphaFoldDB" id="N8RL71"/>
<comment type="caution">
    <text evidence="1">The sequence shown here is derived from an EMBL/GenBank/DDBJ whole genome shotgun (WGS) entry which is preliminary data.</text>
</comment>
<gene>
    <name evidence="1" type="ORF">F989_00772</name>
</gene>
<reference evidence="1 2" key="1">
    <citation type="submission" date="2013-02" db="EMBL/GenBank/DDBJ databases">
        <title>The Genome Sequence of Acinetobacter parvus NIPH 1103.</title>
        <authorList>
            <consortium name="The Broad Institute Genome Sequencing Platform"/>
            <consortium name="The Broad Institute Genome Sequencing Center for Infectious Disease"/>
            <person name="Cerqueira G."/>
            <person name="Feldgarden M."/>
            <person name="Courvalin P."/>
            <person name="Perichon B."/>
            <person name="Grillot-Courvalin C."/>
            <person name="Clermont D."/>
            <person name="Rocha E."/>
            <person name="Yoon E.-J."/>
            <person name="Nemec A."/>
            <person name="Walker B."/>
            <person name="Young S.K."/>
            <person name="Zeng Q."/>
            <person name="Gargeya S."/>
            <person name="Fitzgerald M."/>
            <person name="Haas B."/>
            <person name="Abouelleil A."/>
            <person name="Alvarado L."/>
            <person name="Arachchi H.M."/>
            <person name="Berlin A.M."/>
            <person name="Chapman S.B."/>
            <person name="Dewar J."/>
            <person name="Goldberg J."/>
            <person name="Griggs A."/>
            <person name="Gujja S."/>
            <person name="Hansen M."/>
            <person name="Howarth C."/>
            <person name="Imamovic A."/>
            <person name="Larimer J."/>
            <person name="McCowan C."/>
            <person name="Murphy C."/>
            <person name="Neiman D."/>
            <person name="Pearson M."/>
            <person name="Priest M."/>
            <person name="Roberts A."/>
            <person name="Saif S."/>
            <person name="Shea T."/>
            <person name="Sisk P."/>
            <person name="Sykes S."/>
            <person name="Wortman J."/>
            <person name="Nusbaum C."/>
            <person name="Birren B."/>
        </authorList>
    </citation>
    <scope>NUCLEOTIDE SEQUENCE [LARGE SCALE GENOMIC DNA]</scope>
    <source>
        <strain evidence="1 2">NIPH 1103</strain>
    </source>
</reference>
<dbReference type="EMBL" id="APOL01000018">
    <property type="protein sequence ID" value="ENU34299.1"/>
    <property type="molecule type" value="Genomic_DNA"/>
</dbReference>
<evidence type="ECO:0000313" key="1">
    <source>
        <dbReference type="EMBL" id="ENU34299.1"/>
    </source>
</evidence>
<organism evidence="1 2">
    <name type="scientific">Acinetobacter parvus NIPH 1103</name>
    <dbReference type="NCBI Taxonomy" id="1217671"/>
    <lineage>
        <taxon>Bacteria</taxon>
        <taxon>Pseudomonadati</taxon>
        <taxon>Pseudomonadota</taxon>
        <taxon>Gammaproteobacteria</taxon>
        <taxon>Moraxellales</taxon>
        <taxon>Moraxellaceae</taxon>
        <taxon>Acinetobacter</taxon>
    </lineage>
</organism>
<name>N8RL71_9GAMM</name>
<dbReference type="Proteomes" id="UP000018426">
    <property type="component" value="Unassembled WGS sequence"/>
</dbReference>
<accession>N8RL71</accession>
<evidence type="ECO:0000313" key="2">
    <source>
        <dbReference type="Proteomes" id="UP000018426"/>
    </source>
</evidence>